<evidence type="ECO:0000313" key="1">
    <source>
        <dbReference type="EMBL" id="CAK8691865.1"/>
    </source>
</evidence>
<name>A0ABP0GJF2_CLALP</name>
<accession>A0ABP0GJF2</accession>
<organism evidence="1 2">
    <name type="scientific">Clavelina lepadiformis</name>
    <name type="common">Light-bulb sea squirt</name>
    <name type="synonym">Ascidia lepadiformis</name>
    <dbReference type="NCBI Taxonomy" id="159417"/>
    <lineage>
        <taxon>Eukaryota</taxon>
        <taxon>Metazoa</taxon>
        <taxon>Chordata</taxon>
        <taxon>Tunicata</taxon>
        <taxon>Ascidiacea</taxon>
        <taxon>Aplousobranchia</taxon>
        <taxon>Clavelinidae</taxon>
        <taxon>Clavelina</taxon>
    </lineage>
</organism>
<comment type="caution">
    <text evidence="1">The sequence shown here is derived from an EMBL/GenBank/DDBJ whole genome shotgun (WGS) entry which is preliminary data.</text>
</comment>
<sequence>MNWNQFCNDVLRRPGRSVEYVYLGTMMGKLGENKNNPEFPELTVGEFNIIHNANSLNFGFRGHQYSLAQRNNGVVTYQGPTRAIAFAKSFTCIIIVISCRSPARGMVVKQCHRAASYGKSRLIDMRC</sequence>
<protein>
    <submittedName>
        <fullName evidence="1">Uncharacterized protein</fullName>
    </submittedName>
</protein>
<gene>
    <name evidence="1" type="ORF">CVLEPA_LOCUS24613</name>
</gene>
<keyword evidence="2" id="KW-1185">Reference proteome</keyword>
<dbReference type="EMBL" id="CAWYQH010000125">
    <property type="protein sequence ID" value="CAK8691865.1"/>
    <property type="molecule type" value="Genomic_DNA"/>
</dbReference>
<proteinExistence type="predicted"/>
<evidence type="ECO:0000313" key="2">
    <source>
        <dbReference type="Proteomes" id="UP001642483"/>
    </source>
</evidence>
<dbReference type="Proteomes" id="UP001642483">
    <property type="component" value="Unassembled WGS sequence"/>
</dbReference>
<reference evidence="1 2" key="1">
    <citation type="submission" date="2024-02" db="EMBL/GenBank/DDBJ databases">
        <authorList>
            <person name="Daric V."/>
            <person name="Darras S."/>
        </authorList>
    </citation>
    <scope>NUCLEOTIDE SEQUENCE [LARGE SCALE GENOMIC DNA]</scope>
</reference>